<dbReference type="RefSeq" id="WP_307264297.1">
    <property type="nucleotide sequence ID" value="NZ_JAUSVL010000001.1"/>
</dbReference>
<evidence type="ECO:0000259" key="2">
    <source>
        <dbReference type="Pfam" id="PF22725"/>
    </source>
</evidence>
<protein>
    <submittedName>
        <fullName evidence="3">Dehydrogenase</fullName>
    </submittedName>
</protein>
<dbReference type="InterPro" id="IPR055170">
    <property type="entry name" value="GFO_IDH_MocA-like_dom"/>
</dbReference>
<name>A0AAE3VJB5_9BACT</name>
<evidence type="ECO:0000313" key="3">
    <source>
        <dbReference type="EMBL" id="MDQ0291470.1"/>
    </source>
</evidence>
<dbReference type="InterPro" id="IPR036291">
    <property type="entry name" value="NAD(P)-bd_dom_sf"/>
</dbReference>
<evidence type="ECO:0000313" key="4">
    <source>
        <dbReference type="Proteomes" id="UP001238163"/>
    </source>
</evidence>
<reference evidence="3" key="1">
    <citation type="submission" date="2023-07" db="EMBL/GenBank/DDBJ databases">
        <title>Genomic Encyclopedia of Type Strains, Phase IV (KMG-IV): sequencing the most valuable type-strain genomes for metagenomic binning, comparative biology and taxonomic classification.</title>
        <authorList>
            <person name="Goeker M."/>
        </authorList>
    </citation>
    <scope>NUCLEOTIDE SEQUENCE</scope>
    <source>
        <strain evidence="3">DSM 24202</strain>
    </source>
</reference>
<dbReference type="SUPFAM" id="SSF51735">
    <property type="entry name" value="NAD(P)-binding Rossmann-fold domains"/>
    <property type="match status" value="1"/>
</dbReference>
<dbReference type="PANTHER" id="PTHR43708:SF8">
    <property type="entry name" value="OXIDOREDUCTASE"/>
    <property type="match status" value="1"/>
</dbReference>
<feature type="domain" description="GFO/IDH/MocA-like oxidoreductase" evidence="2">
    <location>
        <begin position="135"/>
        <end position="253"/>
    </location>
</feature>
<dbReference type="InterPro" id="IPR051317">
    <property type="entry name" value="Gfo/Idh/MocA_oxidoreduct"/>
</dbReference>
<dbReference type="Gene3D" id="3.40.50.720">
    <property type="entry name" value="NAD(P)-binding Rossmann-like Domain"/>
    <property type="match status" value="1"/>
</dbReference>
<dbReference type="InterPro" id="IPR000683">
    <property type="entry name" value="Gfo/Idh/MocA-like_OxRdtase_N"/>
</dbReference>
<dbReference type="Pfam" id="PF22725">
    <property type="entry name" value="GFO_IDH_MocA_C3"/>
    <property type="match status" value="1"/>
</dbReference>
<comment type="caution">
    <text evidence="3">The sequence shown here is derived from an EMBL/GenBank/DDBJ whole genome shotgun (WGS) entry which is preliminary data.</text>
</comment>
<dbReference type="AlphaFoldDB" id="A0AAE3VJB5"/>
<feature type="domain" description="Gfo/Idh/MocA-like oxidoreductase N-terminal" evidence="1">
    <location>
        <begin position="5"/>
        <end position="126"/>
    </location>
</feature>
<dbReference type="Gene3D" id="3.30.360.10">
    <property type="entry name" value="Dihydrodipicolinate Reductase, domain 2"/>
    <property type="match status" value="1"/>
</dbReference>
<proteinExistence type="predicted"/>
<evidence type="ECO:0000259" key="1">
    <source>
        <dbReference type="Pfam" id="PF01408"/>
    </source>
</evidence>
<dbReference type="EMBL" id="JAUSVL010000001">
    <property type="protein sequence ID" value="MDQ0291470.1"/>
    <property type="molecule type" value="Genomic_DNA"/>
</dbReference>
<dbReference type="GO" id="GO:0000166">
    <property type="term" value="F:nucleotide binding"/>
    <property type="evidence" value="ECO:0007669"/>
    <property type="project" value="InterPro"/>
</dbReference>
<organism evidence="3 4">
    <name type="scientific">Oligosphaera ethanolica</name>
    <dbReference type="NCBI Taxonomy" id="760260"/>
    <lineage>
        <taxon>Bacteria</taxon>
        <taxon>Pseudomonadati</taxon>
        <taxon>Lentisphaerota</taxon>
        <taxon>Oligosphaeria</taxon>
        <taxon>Oligosphaerales</taxon>
        <taxon>Oligosphaeraceae</taxon>
        <taxon>Oligosphaera</taxon>
    </lineage>
</organism>
<dbReference type="Pfam" id="PF01408">
    <property type="entry name" value="GFO_IDH_MocA"/>
    <property type="match status" value="1"/>
</dbReference>
<gene>
    <name evidence="3" type="ORF">J3R75_003577</name>
</gene>
<dbReference type="SUPFAM" id="SSF55347">
    <property type="entry name" value="Glyceraldehyde-3-phosphate dehydrogenase-like, C-terminal domain"/>
    <property type="match status" value="1"/>
</dbReference>
<dbReference type="Proteomes" id="UP001238163">
    <property type="component" value="Unassembled WGS sequence"/>
</dbReference>
<accession>A0AAE3VJB5</accession>
<keyword evidence="4" id="KW-1185">Reference proteome</keyword>
<sequence length="355" mass="40632">MMKTLRVGIIGQGRSGRDIHAEYLKTCPEQYKIVAVCDLLQDRCERAEKEYGCATYQDYREMINDKSLQLDFVVNSSFSHLHAPISKEIMLAGHNVLSEKPFAKTADEVRELIGVAKRTGRMLAVYQQSRFAPYYRKVNDVLLSGVLGPIRMVKIAFNGFARRYDWQTLQSYNAGNLYNTGPHPLDQALGFIGRDVMPDVWCRMDLVNAQGDAEDFCKVLLSYPGRPVIDLEICSNNHFNPFTYQVYGTYGSLAGTQTQLDWKYYLPEEAPPIRLIKEPLPGPSYCSEKLVFHEEKWTVPEEDKNLFNSMARRFYNNFYDALTAGTALAIPPEQVLQQIAVIEECHRQNPMPRKF</sequence>
<dbReference type="PANTHER" id="PTHR43708">
    <property type="entry name" value="CONSERVED EXPRESSED OXIDOREDUCTASE (EUROFUNG)"/>
    <property type="match status" value="1"/>
</dbReference>